<dbReference type="AlphaFoldDB" id="A0A1B6FXX0"/>
<dbReference type="EMBL" id="GECZ01014866">
    <property type="protein sequence ID" value="JAS54903.1"/>
    <property type="molecule type" value="Transcribed_RNA"/>
</dbReference>
<dbReference type="GO" id="GO:0005737">
    <property type="term" value="C:cytoplasm"/>
    <property type="evidence" value="ECO:0007669"/>
    <property type="project" value="TreeGrafter"/>
</dbReference>
<protein>
    <submittedName>
        <fullName evidence="4">Uncharacterized protein</fullName>
    </submittedName>
</protein>
<feature type="non-terminal residue" evidence="4">
    <location>
        <position position="396"/>
    </location>
</feature>
<reference evidence="4" key="1">
    <citation type="submission" date="2015-11" db="EMBL/GenBank/DDBJ databases">
        <title>De novo transcriptome assembly of four potential Pierce s Disease insect vectors from Arizona vineyards.</title>
        <authorList>
            <person name="Tassone E.E."/>
        </authorList>
    </citation>
    <scope>NUCLEOTIDE SEQUENCE</scope>
</reference>
<dbReference type="InterPro" id="IPR050344">
    <property type="entry name" value="Peptidase_M1_aminopeptidases"/>
</dbReference>
<name>A0A1B6FXX0_9HEMI</name>
<dbReference type="GO" id="GO:0070006">
    <property type="term" value="F:metalloaminopeptidase activity"/>
    <property type="evidence" value="ECO:0007669"/>
    <property type="project" value="TreeGrafter"/>
</dbReference>
<dbReference type="GO" id="GO:0043171">
    <property type="term" value="P:peptide catabolic process"/>
    <property type="evidence" value="ECO:0007669"/>
    <property type="project" value="TreeGrafter"/>
</dbReference>
<organism evidence="4">
    <name type="scientific">Cuerna arida</name>
    <dbReference type="NCBI Taxonomy" id="1464854"/>
    <lineage>
        <taxon>Eukaryota</taxon>
        <taxon>Metazoa</taxon>
        <taxon>Ecdysozoa</taxon>
        <taxon>Arthropoda</taxon>
        <taxon>Hexapoda</taxon>
        <taxon>Insecta</taxon>
        <taxon>Pterygota</taxon>
        <taxon>Neoptera</taxon>
        <taxon>Paraneoptera</taxon>
        <taxon>Hemiptera</taxon>
        <taxon>Auchenorrhyncha</taxon>
        <taxon>Membracoidea</taxon>
        <taxon>Cicadellidae</taxon>
        <taxon>Cicadellinae</taxon>
        <taxon>Proconiini</taxon>
        <taxon>Cuerna</taxon>
    </lineage>
</organism>
<dbReference type="PANTHER" id="PTHR11533:SF294">
    <property type="entry name" value="THYROTROPIN-RELEASING HORMONE-DEGRADING ECTOENZYME"/>
    <property type="match status" value="1"/>
</dbReference>
<keyword evidence="1" id="KW-0732">Signal</keyword>
<evidence type="ECO:0000259" key="2">
    <source>
        <dbReference type="Pfam" id="PF01433"/>
    </source>
</evidence>
<dbReference type="GO" id="GO:0008270">
    <property type="term" value="F:zinc ion binding"/>
    <property type="evidence" value="ECO:0007669"/>
    <property type="project" value="InterPro"/>
</dbReference>
<gene>
    <name evidence="4" type="ORF">g.3339</name>
</gene>
<dbReference type="InterPro" id="IPR014782">
    <property type="entry name" value="Peptidase_M1_dom"/>
</dbReference>
<feature type="non-terminal residue" evidence="4">
    <location>
        <position position="1"/>
    </location>
</feature>
<feature type="domain" description="Aminopeptidase N-like N-terminal" evidence="3">
    <location>
        <begin position="25"/>
        <end position="210"/>
    </location>
</feature>
<dbReference type="InterPro" id="IPR042097">
    <property type="entry name" value="Aminopeptidase_N-like_N_sf"/>
</dbReference>
<dbReference type="Pfam" id="PF01433">
    <property type="entry name" value="Peptidase_M1"/>
    <property type="match status" value="1"/>
</dbReference>
<proteinExistence type="predicted"/>
<evidence type="ECO:0000313" key="4">
    <source>
        <dbReference type="EMBL" id="JAS54903.1"/>
    </source>
</evidence>
<accession>A0A1B6FXX0</accession>
<dbReference type="InterPro" id="IPR045357">
    <property type="entry name" value="Aminopeptidase_N-like_N"/>
</dbReference>
<dbReference type="Gene3D" id="1.10.390.10">
    <property type="entry name" value="Neutral Protease Domain 2"/>
    <property type="match status" value="1"/>
</dbReference>
<dbReference type="SUPFAM" id="SSF63737">
    <property type="entry name" value="Leukotriene A4 hydrolase N-terminal domain"/>
    <property type="match status" value="1"/>
</dbReference>
<dbReference type="GO" id="GO:0042277">
    <property type="term" value="F:peptide binding"/>
    <property type="evidence" value="ECO:0007669"/>
    <property type="project" value="TreeGrafter"/>
</dbReference>
<dbReference type="InterPro" id="IPR027268">
    <property type="entry name" value="Peptidase_M4/M1_CTD_sf"/>
</dbReference>
<dbReference type="Gene3D" id="2.60.40.1730">
    <property type="entry name" value="tricorn interacting facor f3 domain"/>
    <property type="match status" value="1"/>
</dbReference>
<feature type="chain" id="PRO_5008583176" evidence="1">
    <location>
        <begin position="18"/>
        <end position="396"/>
    </location>
</feature>
<dbReference type="PANTHER" id="PTHR11533">
    <property type="entry name" value="PROTEASE M1 ZINC METALLOPROTEASE"/>
    <property type="match status" value="1"/>
</dbReference>
<evidence type="ECO:0000259" key="3">
    <source>
        <dbReference type="Pfam" id="PF17900"/>
    </source>
</evidence>
<dbReference type="GO" id="GO:0006508">
    <property type="term" value="P:proteolysis"/>
    <property type="evidence" value="ECO:0007669"/>
    <property type="project" value="TreeGrafter"/>
</dbReference>
<sequence length="396" mass="44978">PLLQFFVVCFTFQILISITIQRTIVPEHYTLWVVPFLNNLTYWGRVSVNYTVLDFTNEVTLNAENLNIESFVMRGLAQRQIPQSEVSTGQNLTTWFVSAKQALRGRYNLDISFNGRINDITFGKGFYYNTYIDKETESIYAATMSRAWDNYRTFPCFDEPALRSPFTVHIARFLNQSSQSNMPLASTSLPEGSLDGRVWDTYYDTPYLSTHEIHLSVHSLVRVSAARRNYSVLVAGDSVAQAAMAAALLPTAADLLQTWLLDLPPPLPLPKMDILVFPDIAFETSLSPGIVTCSEDHILFMEGISNARSEQLVVLTVANTVSYQWLSLHLMPRGWLRDGIATYLQYKLASQLKPSWRFDELFTLDILHQTFLEELDMPKSVENVSPLLYKKVATTL</sequence>
<dbReference type="GO" id="GO:0005615">
    <property type="term" value="C:extracellular space"/>
    <property type="evidence" value="ECO:0007669"/>
    <property type="project" value="TreeGrafter"/>
</dbReference>
<dbReference type="SUPFAM" id="SSF55486">
    <property type="entry name" value="Metalloproteases ('zincins'), catalytic domain"/>
    <property type="match status" value="1"/>
</dbReference>
<evidence type="ECO:0000256" key="1">
    <source>
        <dbReference type="SAM" id="SignalP"/>
    </source>
</evidence>
<dbReference type="Pfam" id="PF17900">
    <property type="entry name" value="Peptidase_M1_N"/>
    <property type="match status" value="1"/>
</dbReference>
<feature type="signal peptide" evidence="1">
    <location>
        <begin position="1"/>
        <end position="17"/>
    </location>
</feature>
<feature type="domain" description="Peptidase M1 membrane alanine aminopeptidase" evidence="2">
    <location>
        <begin position="266"/>
        <end position="373"/>
    </location>
</feature>
<dbReference type="GO" id="GO:0016020">
    <property type="term" value="C:membrane"/>
    <property type="evidence" value="ECO:0007669"/>
    <property type="project" value="TreeGrafter"/>
</dbReference>